<dbReference type="EMBL" id="BMQS01000003">
    <property type="protein sequence ID" value="GGT89138.1"/>
    <property type="molecule type" value="Genomic_DNA"/>
</dbReference>
<accession>A0A348B567</accession>
<evidence type="ECO:0000313" key="3">
    <source>
        <dbReference type="Proteomes" id="UP000276741"/>
    </source>
</evidence>
<name>A0A348B567_9CREN</name>
<protein>
    <submittedName>
        <fullName evidence="1">Uncharacterized protein</fullName>
    </submittedName>
</protein>
<reference evidence="2" key="1">
    <citation type="journal article" date="2014" name="Int. J. Syst. Evol. Microbiol.">
        <title>Complete genome sequence of Corynebacterium casei LMG S-19264T (=DSM 44701T), isolated from a smear-ripened cheese.</title>
        <authorList>
            <consortium name="US DOE Joint Genome Institute (JGI-PGF)"/>
            <person name="Walter F."/>
            <person name="Albersmeier A."/>
            <person name="Kalinowski J."/>
            <person name="Ruckert C."/>
        </authorList>
    </citation>
    <scope>NUCLEOTIDE SEQUENCE</scope>
    <source>
        <strain evidence="2">JCM 31740</strain>
    </source>
</reference>
<evidence type="ECO:0000313" key="2">
    <source>
        <dbReference type="EMBL" id="GGT89138.1"/>
    </source>
</evidence>
<dbReference type="KEGG" id="sacd:HS1genome_1708"/>
<dbReference type="AlphaFoldDB" id="A0A348B567"/>
<proteinExistence type="predicted"/>
<gene>
    <name evidence="2" type="ORF">GCM10007116_03710</name>
    <name evidence="1" type="ORF">HS1genome_1708</name>
</gene>
<dbReference type="EMBL" id="AP018553">
    <property type="protein sequence ID" value="BBD73319.1"/>
    <property type="molecule type" value="Genomic_DNA"/>
</dbReference>
<reference evidence="2" key="4">
    <citation type="submission" date="2020-09" db="EMBL/GenBank/DDBJ databases">
        <authorList>
            <person name="Sun Q."/>
            <person name="Ohkuma M."/>
        </authorList>
    </citation>
    <scope>NUCLEOTIDE SEQUENCE</scope>
    <source>
        <strain evidence="2">JCM 31740</strain>
    </source>
</reference>
<sequence length="56" mass="6135">MFDFGIACLGVVRARLRAKGTKIDTHLDECHPGESKLCEEADCVQKGSRKLDESLG</sequence>
<reference evidence="3" key="2">
    <citation type="submission" date="2018-04" db="EMBL/GenBank/DDBJ databases">
        <title>Complete genome sequence of Sulfodiicoccus acidiphilus strain HS-1.</title>
        <authorList>
            <person name="Sakai H.D."/>
            <person name="Kurosawa N."/>
        </authorList>
    </citation>
    <scope>NUCLEOTIDE SEQUENCE [LARGE SCALE GENOMIC DNA]</scope>
    <source>
        <strain evidence="3">HS-1</strain>
    </source>
</reference>
<dbReference type="Proteomes" id="UP000276741">
    <property type="component" value="Chromosome"/>
</dbReference>
<keyword evidence="3" id="KW-1185">Reference proteome</keyword>
<organism evidence="1 3">
    <name type="scientific">Sulfodiicoccus acidiphilus</name>
    <dbReference type="NCBI Taxonomy" id="1670455"/>
    <lineage>
        <taxon>Archaea</taxon>
        <taxon>Thermoproteota</taxon>
        <taxon>Thermoprotei</taxon>
        <taxon>Sulfolobales</taxon>
        <taxon>Sulfolobaceae</taxon>
        <taxon>Sulfodiicoccus</taxon>
    </lineage>
</organism>
<reference evidence="1" key="3">
    <citation type="journal article" date="2019" name="BMC Res. Notes">
        <title>Complete genome sequence of the Sulfodiicoccus acidiphilus strain HS-1T, the first crenarchaeon that lacks polB3, isolated from an acidic hot spring in Ohwaku-dani, Hakone, Japan.</title>
        <authorList>
            <person name="Sakai H.D."/>
            <person name="Kurosawa N."/>
        </authorList>
    </citation>
    <scope>NUCLEOTIDE SEQUENCE</scope>
    <source>
        <strain evidence="1">HS-1</strain>
    </source>
</reference>
<dbReference type="Proteomes" id="UP000616143">
    <property type="component" value="Unassembled WGS sequence"/>
</dbReference>
<evidence type="ECO:0000313" key="1">
    <source>
        <dbReference type="EMBL" id="BBD73319.1"/>
    </source>
</evidence>